<accession>A0A8J3E9M3</accession>
<reference evidence="2" key="1">
    <citation type="journal article" date="2014" name="Int. J. Syst. Evol. Microbiol.">
        <title>Complete genome sequence of Corynebacterium casei LMG S-19264T (=DSM 44701T), isolated from a smear-ripened cheese.</title>
        <authorList>
            <consortium name="US DOE Joint Genome Institute (JGI-PGF)"/>
            <person name="Walter F."/>
            <person name="Albersmeier A."/>
            <person name="Kalinowski J."/>
            <person name="Ruckert C."/>
        </authorList>
    </citation>
    <scope>NUCLEOTIDE SEQUENCE</scope>
    <source>
        <strain evidence="2">CGMCC 1.15758</strain>
    </source>
</reference>
<feature type="domain" description="Putative exodeoxyribonuclease 8 PDDEXK-like" evidence="1">
    <location>
        <begin position="32"/>
        <end position="254"/>
    </location>
</feature>
<dbReference type="EMBL" id="BMJS01000033">
    <property type="protein sequence ID" value="GGG04775.1"/>
    <property type="molecule type" value="Genomic_DNA"/>
</dbReference>
<dbReference type="Gene3D" id="3.90.320.10">
    <property type="match status" value="1"/>
</dbReference>
<gene>
    <name evidence="2" type="ORF">GCM10010995_22770</name>
</gene>
<proteinExistence type="predicted"/>
<sequence>MSNIKNIKTVYPLNEIINNLSNEDYHASDPISSSNCKDLLISPWLYNYKRQNKTDSTPAMKFGTMFHSLVLEPKTFDDEYVVADIPKRNTKQGKADYQELIETVGTRQLVSTDDFLQAQEMRHNLAKNELVRTLLSGGVDEQSVFWLDEASKVNCKARADYINLEQGYMVDLKTTSSLADDINFSFTTKKYHYDLSASFYVDGFKQATGKDFDFYFIAIETNAPFNYGVYKLSQGLIEQGRGKYTQALEIFATARERGNFNVPYNGGNLIELVA</sequence>
<dbReference type="AlphaFoldDB" id="A0A8J3E9M3"/>
<dbReference type="OrthoDB" id="256590at2"/>
<dbReference type="RefSeq" id="WP_117003618.1">
    <property type="nucleotide sequence ID" value="NZ_BMJS01000033.1"/>
</dbReference>
<dbReference type="InterPro" id="IPR011604">
    <property type="entry name" value="PDDEXK-like_dom_sf"/>
</dbReference>
<dbReference type="Pfam" id="PF12684">
    <property type="entry name" value="DUF3799"/>
    <property type="match status" value="1"/>
</dbReference>
<reference evidence="2" key="2">
    <citation type="submission" date="2020-09" db="EMBL/GenBank/DDBJ databases">
        <authorList>
            <person name="Sun Q."/>
            <person name="Zhou Y."/>
        </authorList>
    </citation>
    <scope>NUCLEOTIDE SEQUENCE</scope>
    <source>
        <strain evidence="2">CGMCC 1.15758</strain>
    </source>
</reference>
<protein>
    <recommendedName>
        <fullName evidence="1">Putative exodeoxyribonuclease 8 PDDEXK-like domain-containing protein</fullName>
    </recommendedName>
</protein>
<comment type="caution">
    <text evidence="2">The sequence shown here is derived from an EMBL/GenBank/DDBJ whole genome shotgun (WGS) entry which is preliminary data.</text>
</comment>
<name>A0A8J3E9M3_9GAMM</name>
<keyword evidence="3" id="KW-1185">Reference proteome</keyword>
<evidence type="ECO:0000313" key="3">
    <source>
        <dbReference type="Proteomes" id="UP000636949"/>
    </source>
</evidence>
<evidence type="ECO:0000259" key="1">
    <source>
        <dbReference type="Pfam" id="PF12684"/>
    </source>
</evidence>
<organism evidence="2 3">
    <name type="scientific">Cysteiniphilum litorale</name>
    <dbReference type="NCBI Taxonomy" id="2056700"/>
    <lineage>
        <taxon>Bacteria</taxon>
        <taxon>Pseudomonadati</taxon>
        <taxon>Pseudomonadota</taxon>
        <taxon>Gammaproteobacteria</taxon>
        <taxon>Thiotrichales</taxon>
        <taxon>Fastidiosibacteraceae</taxon>
        <taxon>Cysteiniphilum</taxon>
    </lineage>
</organism>
<evidence type="ECO:0000313" key="2">
    <source>
        <dbReference type="EMBL" id="GGG04775.1"/>
    </source>
</evidence>
<dbReference type="Proteomes" id="UP000636949">
    <property type="component" value="Unassembled WGS sequence"/>
</dbReference>
<dbReference type="InterPro" id="IPR024432">
    <property type="entry name" value="Put_RecE_PDDEXK-like_dom"/>
</dbReference>